<dbReference type="eggNOG" id="COG0025">
    <property type="taxonomic scope" value="Bacteria"/>
</dbReference>
<feature type="transmembrane region" description="Helical" evidence="9">
    <location>
        <begin position="339"/>
        <end position="356"/>
    </location>
</feature>
<keyword evidence="12" id="KW-1185">Reference proteome</keyword>
<evidence type="ECO:0000313" key="12">
    <source>
        <dbReference type="Proteomes" id="UP000007517"/>
    </source>
</evidence>
<reference evidence="12" key="2">
    <citation type="submission" date="2012-02" db="EMBL/GenBank/DDBJ databases">
        <title>Complete genome sequence of Blastococcus saxobsidens strain DD2.</title>
        <authorList>
            <person name="Genoscope."/>
        </authorList>
    </citation>
    <scope>NUCLEOTIDE SEQUENCE [LARGE SCALE GENOMIC DNA]</scope>
    <source>
        <strain evidence="12">DD2</strain>
    </source>
</reference>
<feature type="transmembrane region" description="Helical" evidence="9">
    <location>
        <begin position="230"/>
        <end position="260"/>
    </location>
</feature>
<protein>
    <submittedName>
        <fullName evidence="11">NhaP-type Na+(K+)/H+ antiporter</fullName>
    </submittedName>
</protein>
<organism evidence="11 12">
    <name type="scientific">Blastococcus saxobsidens (strain DD2)</name>
    <dbReference type="NCBI Taxonomy" id="1146883"/>
    <lineage>
        <taxon>Bacteria</taxon>
        <taxon>Bacillati</taxon>
        <taxon>Actinomycetota</taxon>
        <taxon>Actinomycetes</taxon>
        <taxon>Geodermatophilales</taxon>
        <taxon>Geodermatophilaceae</taxon>
        <taxon>Blastococcus</taxon>
    </lineage>
</organism>
<gene>
    <name evidence="11" type="ordered locus">BLASA_2965</name>
</gene>
<feature type="transmembrane region" description="Helical" evidence="9">
    <location>
        <begin position="193"/>
        <end position="210"/>
    </location>
</feature>
<evidence type="ECO:0000256" key="8">
    <source>
        <dbReference type="ARBA" id="ARBA00023136"/>
    </source>
</evidence>
<evidence type="ECO:0000256" key="5">
    <source>
        <dbReference type="ARBA" id="ARBA00022692"/>
    </source>
</evidence>
<dbReference type="Proteomes" id="UP000007517">
    <property type="component" value="Chromosome"/>
</dbReference>
<evidence type="ECO:0000256" key="3">
    <source>
        <dbReference type="ARBA" id="ARBA00022449"/>
    </source>
</evidence>
<accession>H6RMK1</accession>
<dbReference type="STRING" id="1146883.BLASA_2965"/>
<feature type="transmembrane region" description="Helical" evidence="9">
    <location>
        <begin position="168"/>
        <end position="186"/>
    </location>
</feature>
<evidence type="ECO:0000259" key="10">
    <source>
        <dbReference type="Pfam" id="PF00999"/>
    </source>
</evidence>
<keyword evidence="5 9" id="KW-0812">Transmembrane</keyword>
<dbReference type="PANTHER" id="PTHR32507:SF8">
    <property type="entry name" value="CNH1P"/>
    <property type="match status" value="1"/>
</dbReference>
<evidence type="ECO:0000256" key="1">
    <source>
        <dbReference type="ARBA" id="ARBA00004651"/>
    </source>
</evidence>
<dbReference type="RefSeq" id="WP_014376716.1">
    <property type="nucleotide sequence ID" value="NC_016943.1"/>
</dbReference>
<dbReference type="PANTHER" id="PTHR32507">
    <property type="entry name" value="NA(+)/H(+) ANTIPORTER 1"/>
    <property type="match status" value="1"/>
</dbReference>
<evidence type="ECO:0000256" key="9">
    <source>
        <dbReference type="SAM" id="Phobius"/>
    </source>
</evidence>
<evidence type="ECO:0000313" key="11">
    <source>
        <dbReference type="EMBL" id="CCG03836.1"/>
    </source>
</evidence>
<keyword evidence="2" id="KW-0813">Transport</keyword>
<keyword evidence="6 9" id="KW-1133">Transmembrane helix</keyword>
<dbReference type="KEGG" id="bsd:BLASA_2965"/>
<feature type="domain" description="Cation/H+ exchanger transmembrane" evidence="10">
    <location>
        <begin position="14"/>
        <end position="390"/>
    </location>
</feature>
<dbReference type="HOGENOM" id="CLU_008635_5_0_11"/>
<keyword evidence="4" id="KW-1003">Cell membrane</keyword>
<comment type="subcellular location">
    <subcellularLocation>
        <location evidence="1">Cell membrane</location>
        <topology evidence="1">Multi-pass membrane protein</topology>
    </subcellularLocation>
</comment>
<dbReference type="GO" id="GO:0015297">
    <property type="term" value="F:antiporter activity"/>
    <property type="evidence" value="ECO:0007669"/>
    <property type="project" value="UniProtKB-KW"/>
</dbReference>
<dbReference type="InterPro" id="IPR006153">
    <property type="entry name" value="Cation/H_exchanger_TM"/>
</dbReference>
<evidence type="ECO:0000256" key="4">
    <source>
        <dbReference type="ARBA" id="ARBA00022475"/>
    </source>
</evidence>
<proteinExistence type="predicted"/>
<dbReference type="Pfam" id="PF00999">
    <property type="entry name" value="Na_H_Exchanger"/>
    <property type="match status" value="1"/>
</dbReference>
<feature type="transmembrane region" description="Helical" evidence="9">
    <location>
        <begin position="93"/>
        <end position="126"/>
    </location>
</feature>
<keyword evidence="7" id="KW-0406">Ion transport</keyword>
<evidence type="ECO:0000256" key="2">
    <source>
        <dbReference type="ARBA" id="ARBA00022448"/>
    </source>
</evidence>
<keyword evidence="8 9" id="KW-0472">Membrane</keyword>
<feature type="transmembrane region" description="Helical" evidence="9">
    <location>
        <begin position="305"/>
        <end position="327"/>
    </location>
</feature>
<feature type="transmembrane region" description="Helical" evidence="9">
    <location>
        <begin position="280"/>
        <end position="299"/>
    </location>
</feature>
<dbReference type="GO" id="GO:1902600">
    <property type="term" value="P:proton transmembrane transport"/>
    <property type="evidence" value="ECO:0007669"/>
    <property type="project" value="InterPro"/>
</dbReference>
<reference evidence="11 12" key="1">
    <citation type="journal article" date="2012" name="J. Bacteriol.">
        <title>Genome Sequence of Blastococcus saxobsidens DD2, a Stone-Inhabiting Bacterium.</title>
        <authorList>
            <person name="Chouaia B."/>
            <person name="Crotti E."/>
            <person name="Brusetti L."/>
            <person name="Daffonchio D."/>
            <person name="Essoussi I."/>
            <person name="Nouioui I."/>
            <person name="Sbissi I."/>
            <person name="Ghodhbane-Gtari F."/>
            <person name="Gtari M."/>
            <person name="Vacherie B."/>
            <person name="Barbe V."/>
            <person name="Medigue C."/>
            <person name="Gury J."/>
            <person name="Pujic P."/>
            <person name="Normand P."/>
        </authorList>
    </citation>
    <scope>NUCLEOTIDE SEQUENCE [LARGE SCALE GENOMIC DNA]</scope>
    <source>
        <strain evidence="11 12">DD2</strain>
    </source>
</reference>
<dbReference type="AlphaFoldDB" id="H6RMK1"/>
<sequence>MTVDVLLAAAGALALLAAAWSDWFRRLPISEPLLALAIGIVLGPAVLGAVDVPALLEDHAWLHTAARLLLAISVMSVALRYPFHTARGRTRPVLLLLAVVMPVMAVVTAGLAAWTLGVGLGVAALIGAALTPTDPVLASTVTTGEPAEQDLPGRDRQVLSLESGANDGLALALVLIALALAGPLTMGDALLETLWDVVGALLLGAFLGWLGGQALKAGADHGATDPGPELVFTIVLAFAVLGVGGLIHVDGIFAVFVCGLAFNAVSTGREREADVRIDEAVNRFVVLPLFLAFGAILPWSEWRSLGWAGLLFAVAVLFLRRPPIVYLLRRPLRLARPDAVHLGWFGPIGISALFYLTLEAERLSIDPVVLVAGSLVVAVSTLVHGLTATPGRVLYRKVAGPKGEAVDATRERTGSSSGGDG</sequence>
<dbReference type="GO" id="GO:0005886">
    <property type="term" value="C:plasma membrane"/>
    <property type="evidence" value="ECO:0007669"/>
    <property type="project" value="UniProtKB-SubCell"/>
</dbReference>
<dbReference type="EMBL" id="FO117623">
    <property type="protein sequence ID" value="CCG03836.1"/>
    <property type="molecule type" value="Genomic_DNA"/>
</dbReference>
<keyword evidence="3" id="KW-0050">Antiport</keyword>
<dbReference type="InterPro" id="IPR038770">
    <property type="entry name" value="Na+/solute_symporter_sf"/>
</dbReference>
<dbReference type="OrthoDB" id="4174405at2"/>
<feature type="transmembrane region" description="Helical" evidence="9">
    <location>
        <begin position="60"/>
        <end position="81"/>
    </location>
</feature>
<name>H6RMK1_BLASD</name>
<feature type="transmembrane region" description="Helical" evidence="9">
    <location>
        <begin position="368"/>
        <end position="387"/>
    </location>
</feature>
<dbReference type="Gene3D" id="1.20.1530.20">
    <property type="match status" value="1"/>
</dbReference>
<evidence type="ECO:0000256" key="6">
    <source>
        <dbReference type="ARBA" id="ARBA00022989"/>
    </source>
</evidence>
<evidence type="ECO:0000256" key="7">
    <source>
        <dbReference type="ARBA" id="ARBA00023065"/>
    </source>
</evidence>